<evidence type="ECO:0000259" key="7">
    <source>
        <dbReference type="SMART" id="SM00737"/>
    </source>
</evidence>
<dbReference type="InterPro" id="IPR039670">
    <property type="entry name" value="NPC2-like"/>
</dbReference>
<dbReference type="GO" id="GO:0032367">
    <property type="term" value="P:intracellular cholesterol transport"/>
    <property type="evidence" value="ECO:0007669"/>
    <property type="project" value="InterPro"/>
</dbReference>
<feature type="domain" description="MD-2-related lipid-recognition" evidence="7">
    <location>
        <begin position="21"/>
        <end position="144"/>
    </location>
</feature>
<dbReference type="SMART" id="SM00737">
    <property type="entry name" value="ML"/>
    <property type="match status" value="1"/>
</dbReference>
<reference evidence="8" key="1">
    <citation type="journal article" date="2019" name="Comp. Biochem. Physiol. Part D Genomics Proteomics">
        <title>Niemann-Pick proteins type C2 are identified as olfactory related genes of Pardosa pseudoannulata by transcriptome and expression profile analysis.</title>
        <authorList>
            <person name="Xiu C."/>
            <person name="Xiao Y."/>
            <person name="Zhang S."/>
            <person name="Bao H."/>
            <person name="Liu Z."/>
            <person name="Zhang Y."/>
        </authorList>
    </citation>
    <scope>NUCLEOTIDE SEQUENCE</scope>
</reference>
<comment type="similarity">
    <text evidence="2">Belongs to the NPC2 family.</text>
</comment>
<evidence type="ECO:0000256" key="2">
    <source>
        <dbReference type="ARBA" id="ARBA00006370"/>
    </source>
</evidence>
<dbReference type="CDD" id="cd00916">
    <property type="entry name" value="Npc2_like"/>
    <property type="match status" value="1"/>
</dbReference>
<evidence type="ECO:0000313" key="8">
    <source>
        <dbReference type="EMBL" id="QAX87810.1"/>
    </source>
</evidence>
<dbReference type="FunFam" id="2.60.40.770:FF:000001">
    <property type="entry name" value="NPC intracellular cholesterol transporter 2"/>
    <property type="match status" value="1"/>
</dbReference>
<dbReference type="GO" id="GO:0005576">
    <property type="term" value="C:extracellular region"/>
    <property type="evidence" value="ECO:0007669"/>
    <property type="project" value="UniProtKB-SubCell"/>
</dbReference>
<comment type="subcellular location">
    <subcellularLocation>
        <location evidence="1">Secreted</location>
    </subcellularLocation>
</comment>
<dbReference type="PANTHER" id="PTHR11306:SF68">
    <property type="entry name" value="NPC INTRACELLULAR CHOLESTEROL TRANSPORTER 2"/>
    <property type="match status" value="1"/>
</dbReference>
<dbReference type="PANTHER" id="PTHR11306">
    <property type="entry name" value="NIEMANN PICK TYPE C2 PROTEIN NPC2-RELATED"/>
    <property type="match status" value="1"/>
</dbReference>
<dbReference type="AlphaFoldDB" id="A0A411AIR8"/>
<keyword evidence="4 6" id="KW-0732">Signal</keyword>
<keyword evidence="3" id="KW-0964">Secreted</keyword>
<dbReference type="InterPro" id="IPR014756">
    <property type="entry name" value="Ig_E-set"/>
</dbReference>
<dbReference type="SUPFAM" id="SSF81296">
    <property type="entry name" value="E set domains"/>
    <property type="match status" value="1"/>
</dbReference>
<evidence type="ECO:0000256" key="3">
    <source>
        <dbReference type="ARBA" id="ARBA00022525"/>
    </source>
</evidence>
<name>A0A411AIR8_9ARAC</name>
<dbReference type="GO" id="GO:0032934">
    <property type="term" value="F:sterol binding"/>
    <property type="evidence" value="ECO:0007669"/>
    <property type="project" value="InterPro"/>
</dbReference>
<feature type="signal peptide" evidence="6">
    <location>
        <begin position="1"/>
        <end position="18"/>
    </location>
</feature>
<dbReference type="Pfam" id="PF02221">
    <property type="entry name" value="E1_DerP2_DerF2"/>
    <property type="match status" value="1"/>
</dbReference>
<proteinExistence type="evidence at transcript level"/>
<evidence type="ECO:0000256" key="6">
    <source>
        <dbReference type="SAM" id="SignalP"/>
    </source>
</evidence>
<evidence type="ECO:0000256" key="1">
    <source>
        <dbReference type="ARBA" id="ARBA00004613"/>
    </source>
</evidence>
<sequence>MYFVTAVLALLMVAETFAIKYTDCGSKKGKVVDVLLSGCEDSDVCELKRGETYSYGLTFESLTDSKSLKAVVHGVIGGISMPYPIPNSNACEGSNVECPLESGNTYMYGNEIEIRKSYPSVRADVKWELRDENNENVVCVLIPVQIV</sequence>
<dbReference type="EMBL" id="MK142307">
    <property type="protein sequence ID" value="QAX87810.1"/>
    <property type="molecule type" value="mRNA"/>
</dbReference>
<evidence type="ECO:0000256" key="4">
    <source>
        <dbReference type="ARBA" id="ARBA00022729"/>
    </source>
</evidence>
<dbReference type="InterPro" id="IPR003172">
    <property type="entry name" value="ML_dom"/>
</dbReference>
<protein>
    <submittedName>
        <fullName evidence="8">NPC2-1</fullName>
    </submittedName>
</protein>
<feature type="chain" id="PRO_5019220926" evidence="6">
    <location>
        <begin position="19"/>
        <end position="147"/>
    </location>
</feature>
<organism evidence="8">
    <name type="scientific">Pardosa pseudoannulata</name>
    <dbReference type="NCBI Taxonomy" id="330961"/>
    <lineage>
        <taxon>Eukaryota</taxon>
        <taxon>Metazoa</taxon>
        <taxon>Ecdysozoa</taxon>
        <taxon>Arthropoda</taxon>
        <taxon>Chelicerata</taxon>
        <taxon>Arachnida</taxon>
        <taxon>Araneae</taxon>
        <taxon>Araneomorphae</taxon>
        <taxon>Entelegynae</taxon>
        <taxon>Lycosoidea</taxon>
        <taxon>Lycosidae</taxon>
        <taxon>Pardosa</taxon>
    </lineage>
</organism>
<keyword evidence="5" id="KW-1015">Disulfide bond</keyword>
<dbReference type="InterPro" id="IPR033916">
    <property type="entry name" value="ML_Npc2-like"/>
</dbReference>
<evidence type="ECO:0000256" key="5">
    <source>
        <dbReference type="ARBA" id="ARBA00023157"/>
    </source>
</evidence>
<accession>A0A411AIR8</accession>
<dbReference type="Gene3D" id="2.60.40.770">
    <property type="match status" value="1"/>
</dbReference>